<accession>A0AA39UKN7</accession>
<keyword evidence="3" id="KW-1185">Reference proteome</keyword>
<comment type="caution">
    <text evidence="2">The sequence shown here is derived from an EMBL/GenBank/DDBJ whole genome shotgun (WGS) entry which is preliminary data.</text>
</comment>
<reference evidence="2" key="1">
    <citation type="submission" date="2023-06" db="EMBL/GenBank/DDBJ databases">
        <authorList>
            <consortium name="Lawrence Berkeley National Laboratory"/>
            <person name="Ahrendt S."/>
            <person name="Sahu N."/>
            <person name="Indic B."/>
            <person name="Wong-Bajracharya J."/>
            <person name="Merenyi Z."/>
            <person name="Ke H.-M."/>
            <person name="Monk M."/>
            <person name="Kocsube S."/>
            <person name="Drula E."/>
            <person name="Lipzen A."/>
            <person name="Balint B."/>
            <person name="Henrissat B."/>
            <person name="Andreopoulos B."/>
            <person name="Martin F.M."/>
            <person name="Harder C.B."/>
            <person name="Rigling D."/>
            <person name="Ford K.L."/>
            <person name="Foster G.D."/>
            <person name="Pangilinan J."/>
            <person name="Papanicolaou A."/>
            <person name="Barry K."/>
            <person name="LaButti K."/>
            <person name="Viragh M."/>
            <person name="Koriabine M."/>
            <person name="Yan M."/>
            <person name="Riley R."/>
            <person name="Champramary S."/>
            <person name="Plett K.L."/>
            <person name="Tsai I.J."/>
            <person name="Slot J."/>
            <person name="Sipos G."/>
            <person name="Plett J."/>
            <person name="Nagy L.G."/>
            <person name="Grigoriev I.V."/>
        </authorList>
    </citation>
    <scope>NUCLEOTIDE SEQUENCE</scope>
    <source>
        <strain evidence="2">HWK02</strain>
    </source>
</reference>
<evidence type="ECO:0000313" key="3">
    <source>
        <dbReference type="Proteomes" id="UP001175228"/>
    </source>
</evidence>
<proteinExistence type="predicted"/>
<feature type="region of interest" description="Disordered" evidence="1">
    <location>
        <begin position="561"/>
        <end position="583"/>
    </location>
</feature>
<evidence type="ECO:0000256" key="1">
    <source>
        <dbReference type="SAM" id="MobiDB-lite"/>
    </source>
</evidence>
<organism evidence="2 3">
    <name type="scientific">Armillaria luteobubalina</name>
    <dbReference type="NCBI Taxonomy" id="153913"/>
    <lineage>
        <taxon>Eukaryota</taxon>
        <taxon>Fungi</taxon>
        <taxon>Dikarya</taxon>
        <taxon>Basidiomycota</taxon>
        <taxon>Agaricomycotina</taxon>
        <taxon>Agaricomycetes</taxon>
        <taxon>Agaricomycetidae</taxon>
        <taxon>Agaricales</taxon>
        <taxon>Marasmiineae</taxon>
        <taxon>Physalacriaceae</taxon>
        <taxon>Armillaria</taxon>
    </lineage>
</organism>
<dbReference type="AlphaFoldDB" id="A0AA39UKN7"/>
<sequence>MPMSAFLDLEAGVARDDEVNSPYEDEEEGSFIVEENDWDGMTDSTAFEVFAKATAPLVAAEGQRWSNFLERAKSRANVPKISLESDVRFDIGLFDVVPELLVLKCFTGWEEIVVLHIGRCAQPELGIKAAFIMPLVEEKVWLEATMSSSLKDWLVDIPGVVRRNQQVVLHAISPEDSRRALSSTIENPFVSGCWVKVRHGRSRGDVGIVSKVYPWGSEVLFVPRLHLPHDTDKRRHCLSSRSEPKLFNPTALEQASHRVVKEGRSSYHFRGSMYNHDLLARRLYFSQIEIATEITEKLAHLFAHSDHPLARRSIRILPRVSEWYFQIGEVITDISRRVSGTVHSVGEHGLEVEFTDGLFPVRWADCKKECKVGTYVEITGEERATRWSGWVHAIDDGLLHLISRSGPENQQIEVIIHFLALALWLTTLYRYVGCIPTVLARSPPPNHTSIPVDSNSQRSHSISFIPWKGVMVHLVKRGHCWRGKTGYVIDINVVKDSKKKKEVLLFLVQLSHYDPNAPFVSLWFRYLDIIDEESWLPLNEARPIVEDADFIRNLVPKTNVLGKRGRRPPSPEPTTQPRSVTPLLDPTERCLSPAWNPSSPNPPSYTYWCLDHRLLGAKFRVQYNNLKIAALVKHDSLLDKIVCIRNDTPLGTILDPARVLAVHPKIRHYDMFLVISGEHCGKWVRSIRFHKRTNNSDLDWTVVVVIPRAPYMHDDVTDETLVLHSSTMTIADETKNSRELNLHLRKRLREAPQSH</sequence>
<name>A0AA39UKN7_9AGAR</name>
<protein>
    <recommendedName>
        <fullName evidence="4">Chromatin elongation factor SPT5</fullName>
    </recommendedName>
</protein>
<evidence type="ECO:0000313" key="2">
    <source>
        <dbReference type="EMBL" id="KAK0491863.1"/>
    </source>
</evidence>
<evidence type="ECO:0008006" key="4">
    <source>
        <dbReference type="Google" id="ProtNLM"/>
    </source>
</evidence>
<gene>
    <name evidence="2" type="ORF">EDD18DRAFT_1358660</name>
</gene>
<dbReference type="Proteomes" id="UP001175228">
    <property type="component" value="Unassembled WGS sequence"/>
</dbReference>
<dbReference type="EMBL" id="JAUEPU010000033">
    <property type="protein sequence ID" value="KAK0491863.1"/>
    <property type="molecule type" value="Genomic_DNA"/>
</dbReference>